<gene>
    <name evidence="2" type="ORF">niasHT_038536</name>
</gene>
<protein>
    <submittedName>
        <fullName evidence="2">Uncharacterized protein</fullName>
    </submittedName>
</protein>
<name>A0ABD2IJD5_9BILA</name>
<sequence length="114" mass="12550">MSPNTLCSIVCLLLVCNFIWADDDHRSFAEELVRRLRRSHGYSVGYGGNCACSFSAYPATASHTSYTAPKQTSYSSYSCSGSGCGHQAYQTPQKTSYHWCTGTACNKPQVKSWN</sequence>
<evidence type="ECO:0000313" key="2">
    <source>
        <dbReference type="EMBL" id="KAL3073398.1"/>
    </source>
</evidence>
<proteinExistence type="predicted"/>
<keyword evidence="1" id="KW-0732">Signal</keyword>
<accession>A0ABD2IJD5</accession>
<evidence type="ECO:0000313" key="3">
    <source>
        <dbReference type="Proteomes" id="UP001620626"/>
    </source>
</evidence>
<evidence type="ECO:0000256" key="1">
    <source>
        <dbReference type="SAM" id="SignalP"/>
    </source>
</evidence>
<dbReference type="EMBL" id="JBICBT010001317">
    <property type="protein sequence ID" value="KAL3073398.1"/>
    <property type="molecule type" value="Genomic_DNA"/>
</dbReference>
<dbReference type="AlphaFoldDB" id="A0ABD2IJD5"/>
<dbReference type="Proteomes" id="UP001620626">
    <property type="component" value="Unassembled WGS sequence"/>
</dbReference>
<comment type="caution">
    <text evidence="2">The sequence shown here is derived from an EMBL/GenBank/DDBJ whole genome shotgun (WGS) entry which is preliminary data.</text>
</comment>
<keyword evidence="3" id="KW-1185">Reference proteome</keyword>
<reference evidence="2 3" key="1">
    <citation type="submission" date="2024-10" db="EMBL/GenBank/DDBJ databases">
        <authorList>
            <person name="Kim D."/>
        </authorList>
    </citation>
    <scope>NUCLEOTIDE SEQUENCE [LARGE SCALE GENOMIC DNA]</scope>
    <source>
        <strain evidence="2">BH-2024</strain>
    </source>
</reference>
<feature type="chain" id="PRO_5044822879" evidence="1">
    <location>
        <begin position="22"/>
        <end position="114"/>
    </location>
</feature>
<feature type="signal peptide" evidence="1">
    <location>
        <begin position="1"/>
        <end position="21"/>
    </location>
</feature>
<organism evidence="2 3">
    <name type="scientific">Heterodera trifolii</name>
    <dbReference type="NCBI Taxonomy" id="157864"/>
    <lineage>
        <taxon>Eukaryota</taxon>
        <taxon>Metazoa</taxon>
        <taxon>Ecdysozoa</taxon>
        <taxon>Nematoda</taxon>
        <taxon>Chromadorea</taxon>
        <taxon>Rhabditida</taxon>
        <taxon>Tylenchina</taxon>
        <taxon>Tylenchomorpha</taxon>
        <taxon>Tylenchoidea</taxon>
        <taxon>Heteroderidae</taxon>
        <taxon>Heteroderinae</taxon>
        <taxon>Heterodera</taxon>
    </lineage>
</organism>